<sequence length="338" mass="38891">MREGVATSAENERILQELQRIDRWFSDISDKLKYMKDFWEHVDRSLKSIPDGLPAEDDAQSIQTGLETVQRATKKVSGPRRILKTGAQLVRRASDLKKECVTVLKIQPSVATHLQSTTSNSRSARNAVSPLKNGFSNLANSYSELWVKFVQWAQLICLLFWFAATTCPSMKRTEDHIAYATLDAENLSLYALPFESAFMAFGRQLLGMEDFWKELQLRAECFSIPEFDETVAAALQNLPECLLLTLRSLQDLEFYRNHQIYTPRNEYLFQRVYAGLFARSRFTLRRFAIILYTTWASTLLSGMLSLTAFHFWLLDFSDKLKLWDTGILRAANVIELKN</sequence>
<dbReference type="AlphaFoldDB" id="A0AAD6UW91"/>
<evidence type="ECO:0000313" key="2">
    <source>
        <dbReference type="EMBL" id="KAJ7196136.1"/>
    </source>
</evidence>
<accession>A0AAD6UW91</accession>
<dbReference type="EMBL" id="JARJCW010000086">
    <property type="protein sequence ID" value="KAJ7196136.1"/>
    <property type="molecule type" value="Genomic_DNA"/>
</dbReference>
<protein>
    <submittedName>
        <fullName evidence="2">Uncharacterized protein</fullName>
    </submittedName>
</protein>
<keyword evidence="1" id="KW-0812">Transmembrane</keyword>
<keyword evidence="1" id="KW-0472">Membrane</keyword>
<comment type="caution">
    <text evidence="2">The sequence shown here is derived from an EMBL/GenBank/DDBJ whole genome shotgun (WGS) entry which is preliminary data.</text>
</comment>
<keyword evidence="3" id="KW-1185">Reference proteome</keyword>
<gene>
    <name evidence="2" type="ORF">GGX14DRAFT_575214</name>
</gene>
<evidence type="ECO:0000313" key="3">
    <source>
        <dbReference type="Proteomes" id="UP001219525"/>
    </source>
</evidence>
<proteinExistence type="predicted"/>
<evidence type="ECO:0000256" key="1">
    <source>
        <dbReference type="SAM" id="Phobius"/>
    </source>
</evidence>
<organism evidence="2 3">
    <name type="scientific">Mycena pura</name>
    <dbReference type="NCBI Taxonomy" id="153505"/>
    <lineage>
        <taxon>Eukaryota</taxon>
        <taxon>Fungi</taxon>
        <taxon>Dikarya</taxon>
        <taxon>Basidiomycota</taxon>
        <taxon>Agaricomycotina</taxon>
        <taxon>Agaricomycetes</taxon>
        <taxon>Agaricomycetidae</taxon>
        <taxon>Agaricales</taxon>
        <taxon>Marasmiineae</taxon>
        <taxon>Mycenaceae</taxon>
        <taxon>Mycena</taxon>
    </lineage>
</organism>
<feature type="transmembrane region" description="Helical" evidence="1">
    <location>
        <begin position="289"/>
        <end position="313"/>
    </location>
</feature>
<dbReference type="Proteomes" id="UP001219525">
    <property type="component" value="Unassembled WGS sequence"/>
</dbReference>
<reference evidence="2" key="1">
    <citation type="submission" date="2023-03" db="EMBL/GenBank/DDBJ databases">
        <title>Massive genome expansion in bonnet fungi (Mycena s.s.) driven by repeated elements and novel gene families across ecological guilds.</title>
        <authorList>
            <consortium name="Lawrence Berkeley National Laboratory"/>
            <person name="Harder C.B."/>
            <person name="Miyauchi S."/>
            <person name="Viragh M."/>
            <person name="Kuo A."/>
            <person name="Thoen E."/>
            <person name="Andreopoulos B."/>
            <person name="Lu D."/>
            <person name="Skrede I."/>
            <person name="Drula E."/>
            <person name="Henrissat B."/>
            <person name="Morin E."/>
            <person name="Kohler A."/>
            <person name="Barry K."/>
            <person name="LaButti K."/>
            <person name="Morin E."/>
            <person name="Salamov A."/>
            <person name="Lipzen A."/>
            <person name="Mereny Z."/>
            <person name="Hegedus B."/>
            <person name="Baldrian P."/>
            <person name="Stursova M."/>
            <person name="Weitz H."/>
            <person name="Taylor A."/>
            <person name="Grigoriev I.V."/>
            <person name="Nagy L.G."/>
            <person name="Martin F."/>
            <person name="Kauserud H."/>
        </authorList>
    </citation>
    <scope>NUCLEOTIDE SEQUENCE</scope>
    <source>
        <strain evidence="2">9144</strain>
    </source>
</reference>
<keyword evidence="1" id="KW-1133">Transmembrane helix</keyword>
<name>A0AAD6UW91_9AGAR</name>